<evidence type="ECO:0000313" key="3">
    <source>
        <dbReference type="EMBL" id="GBM89159.1"/>
    </source>
</evidence>
<comment type="caution">
    <text evidence="3">The sequence shown here is derived from an EMBL/GenBank/DDBJ whole genome shotgun (WGS) entry which is preliminary data.</text>
</comment>
<proteinExistence type="predicted"/>
<gene>
    <name evidence="2" type="ORF">AVEN_139470_1</name>
    <name evidence="3" type="ORF">AVEN_232766_1</name>
    <name evidence="1" type="ORF">AVEN_54238_1</name>
</gene>
<name>A0A4Y2JIA2_ARAVE</name>
<keyword evidence="4" id="KW-1185">Reference proteome</keyword>
<reference evidence="3 4" key="1">
    <citation type="journal article" date="2019" name="Sci. Rep.">
        <title>Orb-weaving spider Araneus ventricosus genome elucidates the spidroin gene catalogue.</title>
        <authorList>
            <person name="Kono N."/>
            <person name="Nakamura H."/>
            <person name="Ohtoshi R."/>
            <person name="Moran D.A.P."/>
            <person name="Shinohara A."/>
            <person name="Yoshida Y."/>
            <person name="Fujiwara M."/>
            <person name="Mori M."/>
            <person name="Tomita M."/>
            <person name="Arakawa K."/>
        </authorList>
    </citation>
    <scope>NUCLEOTIDE SEQUENCE [LARGE SCALE GENOMIC DNA]</scope>
</reference>
<sequence length="102" mass="11908">MYTKKKYFNRRNIPSRDFDESPRFGPLPVRTTNACGIKCVCEHKITQKRNEMEGRSLIRPLCQIVDVHHILGEIRKRKVCLLSIRVRMNAVTQRGNVLEGEI</sequence>
<dbReference type="EMBL" id="BGPR01187550">
    <property type="protein sequence ID" value="GBM81723.1"/>
    <property type="molecule type" value="Genomic_DNA"/>
</dbReference>
<evidence type="ECO:0000313" key="1">
    <source>
        <dbReference type="EMBL" id="GBM81690.1"/>
    </source>
</evidence>
<protein>
    <submittedName>
        <fullName evidence="3">Uncharacterized protein</fullName>
    </submittedName>
</protein>
<evidence type="ECO:0000313" key="4">
    <source>
        <dbReference type="Proteomes" id="UP000499080"/>
    </source>
</evidence>
<organism evidence="3 4">
    <name type="scientific">Araneus ventricosus</name>
    <name type="common">Orbweaver spider</name>
    <name type="synonym">Epeira ventricosa</name>
    <dbReference type="NCBI Taxonomy" id="182803"/>
    <lineage>
        <taxon>Eukaryota</taxon>
        <taxon>Metazoa</taxon>
        <taxon>Ecdysozoa</taxon>
        <taxon>Arthropoda</taxon>
        <taxon>Chelicerata</taxon>
        <taxon>Arachnida</taxon>
        <taxon>Araneae</taxon>
        <taxon>Araneomorphae</taxon>
        <taxon>Entelegynae</taxon>
        <taxon>Araneoidea</taxon>
        <taxon>Araneidae</taxon>
        <taxon>Araneus</taxon>
    </lineage>
</organism>
<dbReference type="AlphaFoldDB" id="A0A4Y2JIA2"/>
<dbReference type="Proteomes" id="UP000499080">
    <property type="component" value="Unassembled WGS sequence"/>
</dbReference>
<evidence type="ECO:0000313" key="2">
    <source>
        <dbReference type="EMBL" id="GBM81723.1"/>
    </source>
</evidence>
<dbReference type="EMBL" id="BGPR01190216">
    <property type="protein sequence ID" value="GBM89159.1"/>
    <property type="molecule type" value="Genomic_DNA"/>
</dbReference>
<accession>A0A4Y2JIA2</accession>
<dbReference type="EMBL" id="BGPR01187540">
    <property type="protein sequence ID" value="GBM81690.1"/>
    <property type="molecule type" value="Genomic_DNA"/>
</dbReference>